<feature type="compositionally biased region" description="Low complexity" evidence="1">
    <location>
        <begin position="51"/>
        <end position="60"/>
    </location>
</feature>
<evidence type="ECO:0000259" key="3">
    <source>
        <dbReference type="Pfam" id="PF07007"/>
    </source>
</evidence>
<dbReference type="Proteomes" id="UP000215224">
    <property type="component" value="Chromosome"/>
</dbReference>
<dbReference type="RefSeq" id="WP_066410708.1">
    <property type="nucleotide sequence ID" value="NZ_CP018866.1"/>
</dbReference>
<reference evidence="4 5" key="1">
    <citation type="submission" date="2016-12" db="EMBL/GenBank/DDBJ databases">
        <title>The whole genome sequencing and assembly of Bacillus cohnii DSM 6307T strain.</title>
        <authorList>
            <person name="Lee Y.-J."/>
            <person name="Yi H."/>
            <person name="Bahn Y.-S."/>
            <person name="Kim J.F."/>
            <person name="Lee D.-W."/>
        </authorList>
    </citation>
    <scope>NUCLEOTIDE SEQUENCE [LARGE SCALE GENOMIC DNA]</scope>
    <source>
        <strain evidence="4 5">DSM 6307</strain>
    </source>
</reference>
<feature type="signal peptide" evidence="2">
    <location>
        <begin position="1"/>
        <end position="25"/>
    </location>
</feature>
<keyword evidence="2" id="KW-0732">Signal</keyword>
<sequence>MRSNKRILVAILTLLFVFLTACNSATEESIADMDNENTEPTQKINEESPKVDSPNNTDTDNNNDADSSSEEVSTPSESTPTTTEDSSTVSLVSAKDEYLEKLQDTKKELDALEAEGSATYALKKVEDDKWEAWDTLLNEVYGVLQEQLSTEEMDELRAEQRGWIQYRDETALEASSKYKGGTQEHLEYVAVLAVLTEERCFELVEEYMR</sequence>
<evidence type="ECO:0000313" key="5">
    <source>
        <dbReference type="Proteomes" id="UP000215224"/>
    </source>
</evidence>
<evidence type="ECO:0000256" key="1">
    <source>
        <dbReference type="SAM" id="MobiDB-lite"/>
    </source>
</evidence>
<dbReference type="AlphaFoldDB" id="A0A223KNG9"/>
<dbReference type="EMBL" id="CP018866">
    <property type="protein sequence ID" value="AST90898.1"/>
    <property type="molecule type" value="Genomic_DNA"/>
</dbReference>
<dbReference type="PANTHER" id="PTHR39176:SF1">
    <property type="entry name" value="PERIPLASMIC PROTEIN"/>
    <property type="match status" value="1"/>
</dbReference>
<dbReference type="KEGG" id="bcoh:BC6307_06180"/>
<feature type="domain" description="Lysozyme inhibitor LprI-like N-terminal" evidence="3">
    <location>
        <begin position="116"/>
        <end position="203"/>
    </location>
</feature>
<proteinExistence type="predicted"/>
<name>A0A223KNG9_9BACI</name>
<dbReference type="PANTHER" id="PTHR39176">
    <property type="entry name" value="PERIPLASMIC PROTEIN-RELATED"/>
    <property type="match status" value="1"/>
</dbReference>
<gene>
    <name evidence="4" type="ORF">BC6307_06180</name>
</gene>
<evidence type="ECO:0000256" key="2">
    <source>
        <dbReference type="SAM" id="SignalP"/>
    </source>
</evidence>
<keyword evidence="5" id="KW-1185">Reference proteome</keyword>
<dbReference type="Pfam" id="PF07007">
    <property type="entry name" value="LprI"/>
    <property type="match status" value="1"/>
</dbReference>
<organism evidence="4 5">
    <name type="scientific">Sutcliffiella cohnii</name>
    <dbReference type="NCBI Taxonomy" id="33932"/>
    <lineage>
        <taxon>Bacteria</taxon>
        <taxon>Bacillati</taxon>
        <taxon>Bacillota</taxon>
        <taxon>Bacilli</taxon>
        <taxon>Bacillales</taxon>
        <taxon>Bacillaceae</taxon>
        <taxon>Sutcliffiella</taxon>
    </lineage>
</organism>
<feature type="chain" id="PRO_5038355129" description="Lysozyme inhibitor LprI-like N-terminal domain-containing protein" evidence="2">
    <location>
        <begin position="26"/>
        <end position="209"/>
    </location>
</feature>
<dbReference type="STRING" id="1314751.GCA_001591425_00049"/>
<accession>A0A223KNG9</accession>
<protein>
    <recommendedName>
        <fullName evidence="3">Lysozyme inhibitor LprI-like N-terminal domain-containing protein</fullName>
    </recommendedName>
</protein>
<feature type="region of interest" description="Disordered" evidence="1">
    <location>
        <begin position="30"/>
        <end position="91"/>
    </location>
</feature>
<dbReference type="Gene3D" id="1.20.1270.180">
    <property type="match status" value="1"/>
</dbReference>
<dbReference type="InterPro" id="IPR009739">
    <property type="entry name" value="LprI-like_N"/>
</dbReference>
<evidence type="ECO:0000313" key="4">
    <source>
        <dbReference type="EMBL" id="AST90898.1"/>
    </source>
</evidence>
<dbReference type="PROSITE" id="PS51257">
    <property type="entry name" value="PROKAR_LIPOPROTEIN"/>
    <property type="match status" value="1"/>
</dbReference>
<feature type="compositionally biased region" description="Low complexity" evidence="1">
    <location>
        <begin position="70"/>
        <end position="90"/>
    </location>
</feature>